<organism evidence="11 12">
    <name type="scientific">Aquamicrobium lusatiense</name>
    <dbReference type="NCBI Taxonomy" id="89772"/>
    <lineage>
        <taxon>Bacteria</taxon>
        <taxon>Pseudomonadati</taxon>
        <taxon>Pseudomonadota</taxon>
        <taxon>Alphaproteobacteria</taxon>
        <taxon>Hyphomicrobiales</taxon>
        <taxon>Phyllobacteriaceae</taxon>
        <taxon>Aquamicrobium</taxon>
    </lineage>
</organism>
<feature type="domain" description="Tripartite ATP-independent periplasmic transporters DctQ component" evidence="10">
    <location>
        <begin position="25"/>
        <end position="154"/>
    </location>
</feature>
<dbReference type="GO" id="GO:0015740">
    <property type="term" value="P:C4-dicarboxylate transport"/>
    <property type="evidence" value="ECO:0007669"/>
    <property type="project" value="TreeGrafter"/>
</dbReference>
<name>A0A7W9S470_9HYPH</name>
<dbReference type="PANTHER" id="PTHR35011">
    <property type="entry name" value="2,3-DIKETO-L-GULONATE TRAP TRANSPORTER SMALL PERMEASE PROTEIN YIAM"/>
    <property type="match status" value="1"/>
</dbReference>
<keyword evidence="4 9" id="KW-0997">Cell inner membrane</keyword>
<proteinExistence type="inferred from homology"/>
<evidence type="ECO:0000256" key="5">
    <source>
        <dbReference type="ARBA" id="ARBA00022692"/>
    </source>
</evidence>
<evidence type="ECO:0000256" key="1">
    <source>
        <dbReference type="ARBA" id="ARBA00004429"/>
    </source>
</evidence>
<keyword evidence="12" id="KW-1185">Reference proteome</keyword>
<evidence type="ECO:0000256" key="9">
    <source>
        <dbReference type="RuleBase" id="RU369079"/>
    </source>
</evidence>
<comment type="function">
    <text evidence="9">Part of the tripartite ATP-independent periplasmic (TRAP) transport system.</text>
</comment>
<protein>
    <recommendedName>
        <fullName evidence="9">TRAP transporter small permease protein</fullName>
    </recommendedName>
</protein>
<evidence type="ECO:0000256" key="3">
    <source>
        <dbReference type="ARBA" id="ARBA00022475"/>
    </source>
</evidence>
<dbReference type="AlphaFoldDB" id="A0A7W9S470"/>
<dbReference type="InterPro" id="IPR055348">
    <property type="entry name" value="DctQ"/>
</dbReference>
<dbReference type="PANTHER" id="PTHR35011:SF2">
    <property type="entry name" value="2,3-DIKETO-L-GULONATE TRAP TRANSPORTER SMALL PERMEASE PROTEIN YIAM"/>
    <property type="match status" value="1"/>
</dbReference>
<dbReference type="GO" id="GO:0005886">
    <property type="term" value="C:plasma membrane"/>
    <property type="evidence" value="ECO:0007669"/>
    <property type="project" value="UniProtKB-SubCell"/>
</dbReference>
<comment type="subunit">
    <text evidence="9">The complex comprises the extracytoplasmic solute receptor protein and the two transmembrane proteins.</text>
</comment>
<dbReference type="Proteomes" id="UP000533306">
    <property type="component" value="Unassembled WGS sequence"/>
</dbReference>
<evidence type="ECO:0000256" key="8">
    <source>
        <dbReference type="ARBA" id="ARBA00038436"/>
    </source>
</evidence>
<comment type="subcellular location">
    <subcellularLocation>
        <location evidence="1 9">Cell inner membrane</location>
        <topology evidence="1 9">Multi-pass membrane protein</topology>
    </subcellularLocation>
</comment>
<keyword evidence="2 9" id="KW-0813">Transport</keyword>
<sequence length="158" mass="17235">MAMKALRSIIEFLGVTVPALLLAALVVIVLSDVIARNFFATSIMWAQELAVVLMAATVWLGLVGASMNGQLFGISLFVDRLPERYAPFARLLANILVLLICAQVIRAAFAQIATARFTTFLTLGWPKWIVAAFLATGMILVMAGLLLNMAEDLRKERP</sequence>
<evidence type="ECO:0000256" key="6">
    <source>
        <dbReference type="ARBA" id="ARBA00022989"/>
    </source>
</evidence>
<evidence type="ECO:0000256" key="2">
    <source>
        <dbReference type="ARBA" id="ARBA00022448"/>
    </source>
</evidence>
<dbReference type="RefSeq" id="WP_183832008.1">
    <property type="nucleotide sequence ID" value="NZ_JACHEU010000003.1"/>
</dbReference>
<accession>A0A7W9S470</accession>
<comment type="similarity">
    <text evidence="8 9">Belongs to the TRAP transporter small permease family.</text>
</comment>
<keyword evidence="6 9" id="KW-1133">Transmembrane helix</keyword>
<evidence type="ECO:0000256" key="7">
    <source>
        <dbReference type="ARBA" id="ARBA00023136"/>
    </source>
</evidence>
<gene>
    <name evidence="11" type="ORF">HNR59_003205</name>
</gene>
<evidence type="ECO:0000313" key="12">
    <source>
        <dbReference type="Proteomes" id="UP000533306"/>
    </source>
</evidence>
<dbReference type="GO" id="GO:0022857">
    <property type="term" value="F:transmembrane transporter activity"/>
    <property type="evidence" value="ECO:0007669"/>
    <property type="project" value="UniProtKB-UniRule"/>
</dbReference>
<feature type="transmembrane region" description="Helical" evidence="9">
    <location>
        <begin position="51"/>
        <end position="79"/>
    </location>
</feature>
<evidence type="ECO:0000259" key="10">
    <source>
        <dbReference type="Pfam" id="PF04290"/>
    </source>
</evidence>
<keyword evidence="3" id="KW-1003">Cell membrane</keyword>
<comment type="caution">
    <text evidence="11">The sequence shown here is derived from an EMBL/GenBank/DDBJ whole genome shotgun (WGS) entry which is preliminary data.</text>
</comment>
<evidence type="ECO:0000256" key="4">
    <source>
        <dbReference type="ARBA" id="ARBA00022519"/>
    </source>
</evidence>
<feature type="transmembrane region" description="Helical" evidence="9">
    <location>
        <begin position="125"/>
        <end position="147"/>
    </location>
</feature>
<keyword evidence="5 9" id="KW-0812">Transmembrane</keyword>
<reference evidence="11 12" key="1">
    <citation type="submission" date="2020-08" db="EMBL/GenBank/DDBJ databases">
        <title>Genomic Encyclopedia of Type Strains, Phase IV (KMG-IV): sequencing the most valuable type-strain genomes for metagenomic binning, comparative biology and taxonomic classification.</title>
        <authorList>
            <person name="Goeker M."/>
        </authorList>
    </citation>
    <scope>NUCLEOTIDE SEQUENCE [LARGE SCALE GENOMIC DNA]</scope>
    <source>
        <strain evidence="11 12">DSM 11099</strain>
    </source>
</reference>
<dbReference type="InterPro" id="IPR007387">
    <property type="entry name" value="TRAP_DctQ"/>
</dbReference>
<feature type="transmembrane region" description="Helical" evidence="9">
    <location>
        <begin position="91"/>
        <end position="113"/>
    </location>
</feature>
<dbReference type="EMBL" id="JACHEU010000003">
    <property type="protein sequence ID" value="MBB6013811.1"/>
    <property type="molecule type" value="Genomic_DNA"/>
</dbReference>
<comment type="caution">
    <text evidence="9">Lacks conserved residue(s) required for the propagation of feature annotation.</text>
</comment>
<evidence type="ECO:0000313" key="11">
    <source>
        <dbReference type="EMBL" id="MBB6013811.1"/>
    </source>
</evidence>
<keyword evidence="7 9" id="KW-0472">Membrane</keyword>
<dbReference type="Pfam" id="PF04290">
    <property type="entry name" value="DctQ"/>
    <property type="match status" value="1"/>
</dbReference>